<dbReference type="PROSITE" id="PS51683">
    <property type="entry name" value="SAM_OMT_II"/>
    <property type="match status" value="1"/>
</dbReference>
<protein>
    <submittedName>
        <fullName evidence="6">Uncharacterized protein</fullName>
    </submittedName>
</protein>
<evidence type="ECO:0000313" key="6">
    <source>
        <dbReference type="EMBL" id="KAK9193155.1"/>
    </source>
</evidence>
<dbReference type="EMBL" id="JBCGBO010000006">
    <property type="protein sequence ID" value="KAK9193155.1"/>
    <property type="molecule type" value="Genomic_DNA"/>
</dbReference>
<evidence type="ECO:0000256" key="3">
    <source>
        <dbReference type="ARBA" id="ARBA00022691"/>
    </source>
</evidence>
<feature type="domain" description="O-methyltransferase C-terminal" evidence="4">
    <location>
        <begin position="75"/>
        <end position="261"/>
    </location>
</feature>
<dbReference type="InterPro" id="IPR029063">
    <property type="entry name" value="SAM-dependent_MTases_sf"/>
</dbReference>
<dbReference type="FunFam" id="1.10.10.10:FF:000357">
    <property type="entry name" value="Caffeic acid 3-O-methyltransferase"/>
    <property type="match status" value="1"/>
</dbReference>
<name>A0AAP0QHA2_9ROSI</name>
<dbReference type="InterPro" id="IPR016461">
    <property type="entry name" value="COMT-like"/>
</dbReference>
<dbReference type="SUPFAM" id="SSF46785">
    <property type="entry name" value="Winged helix' DNA-binding domain"/>
    <property type="match status" value="1"/>
</dbReference>
<keyword evidence="2" id="KW-0808">Transferase</keyword>
<evidence type="ECO:0000259" key="4">
    <source>
        <dbReference type="Pfam" id="PF00891"/>
    </source>
</evidence>
<reference evidence="6 7" key="1">
    <citation type="submission" date="2024-05" db="EMBL/GenBank/DDBJ databases">
        <title>Haplotype-resolved chromosome-level genome assembly of Huyou (Citrus changshanensis).</title>
        <authorList>
            <person name="Miao C."/>
            <person name="Chen W."/>
            <person name="Wu Y."/>
            <person name="Wang L."/>
            <person name="Zhao S."/>
            <person name="Grierson D."/>
            <person name="Xu C."/>
            <person name="Chen K."/>
        </authorList>
    </citation>
    <scope>NUCLEOTIDE SEQUENCE [LARGE SCALE GENOMIC DNA]</scope>
    <source>
        <strain evidence="6">01-14</strain>
        <tissue evidence="6">Leaf</tissue>
    </source>
</reference>
<accession>A0AAP0QHA2</accession>
<dbReference type="AlphaFoldDB" id="A0AAP0QHA2"/>
<evidence type="ECO:0000259" key="5">
    <source>
        <dbReference type="Pfam" id="PF08100"/>
    </source>
</evidence>
<gene>
    <name evidence="6" type="ORF">WN944_003852</name>
</gene>
<dbReference type="Proteomes" id="UP001428341">
    <property type="component" value="Unassembled WGS sequence"/>
</dbReference>
<dbReference type="InterPro" id="IPR012967">
    <property type="entry name" value="COMT_dimerisation"/>
</dbReference>
<dbReference type="InterPro" id="IPR036388">
    <property type="entry name" value="WH-like_DNA-bd_sf"/>
</dbReference>
<keyword evidence="7" id="KW-1185">Reference proteome</keyword>
<dbReference type="Pfam" id="PF00891">
    <property type="entry name" value="Methyltransf_2"/>
    <property type="match status" value="1"/>
</dbReference>
<keyword evidence="3" id="KW-0949">S-adenosyl-L-methionine</keyword>
<keyword evidence="1" id="KW-0489">Methyltransferase</keyword>
<feature type="domain" description="O-methyltransferase dimerisation" evidence="5">
    <location>
        <begin position="1"/>
        <end position="70"/>
    </location>
</feature>
<dbReference type="Gene3D" id="3.40.50.150">
    <property type="entry name" value="Vaccinia Virus protein VP39"/>
    <property type="match status" value="1"/>
</dbReference>
<comment type="caution">
    <text evidence="6">The sequence shown here is derived from an EMBL/GenBank/DDBJ whole genome shotgun (WGS) entry which is preliminary data.</text>
</comment>
<dbReference type="InterPro" id="IPR036390">
    <property type="entry name" value="WH_DNA-bd_sf"/>
</dbReference>
<dbReference type="InterPro" id="IPR001077">
    <property type="entry name" value="COMT_C"/>
</dbReference>
<dbReference type="GO" id="GO:0032259">
    <property type="term" value="P:methylation"/>
    <property type="evidence" value="ECO:0007669"/>
    <property type="project" value="UniProtKB-KW"/>
</dbReference>
<sequence length="282" mass="31353">MELSTGSILPMTMKAAIELGVLEILAKASPSQLSSSEIASQLPTNNKEAPVVLLDRILRLLASHSLLTSMKACKGILHAFEHIAKDARIHNLFNQTMHNHTTIVMKKIIEIYKGFEGLNQLLDVAGGLGATLRLIVEKYPQIKGINFDLPHVVKDAPSCPGVEHVGGDMFVEVPKAQTIFMKWILHDWGDDLCLKILKNCYDALPESGKIIVVESIMPEFPETDLISMNISRLHITVSNLFPGAKERTLEEFKSLATRAGFPAIKVICRAYCYWVIEFCKMI</sequence>
<dbReference type="Gene3D" id="1.10.10.10">
    <property type="entry name" value="Winged helix-like DNA-binding domain superfamily/Winged helix DNA-binding domain"/>
    <property type="match status" value="2"/>
</dbReference>
<dbReference type="GO" id="GO:0008171">
    <property type="term" value="F:O-methyltransferase activity"/>
    <property type="evidence" value="ECO:0007669"/>
    <property type="project" value="InterPro"/>
</dbReference>
<organism evidence="6 7">
    <name type="scientific">Citrus x changshan-huyou</name>
    <dbReference type="NCBI Taxonomy" id="2935761"/>
    <lineage>
        <taxon>Eukaryota</taxon>
        <taxon>Viridiplantae</taxon>
        <taxon>Streptophyta</taxon>
        <taxon>Embryophyta</taxon>
        <taxon>Tracheophyta</taxon>
        <taxon>Spermatophyta</taxon>
        <taxon>Magnoliopsida</taxon>
        <taxon>eudicotyledons</taxon>
        <taxon>Gunneridae</taxon>
        <taxon>Pentapetalae</taxon>
        <taxon>rosids</taxon>
        <taxon>malvids</taxon>
        <taxon>Sapindales</taxon>
        <taxon>Rutaceae</taxon>
        <taxon>Aurantioideae</taxon>
        <taxon>Citrus</taxon>
    </lineage>
</organism>
<proteinExistence type="predicted"/>
<evidence type="ECO:0000313" key="7">
    <source>
        <dbReference type="Proteomes" id="UP001428341"/>
    </source>
</evidence>
<evidence type="ECO:0000256" key="2">
    <source>
        <dbReference type="ARBA" id="ARBA00022679"/>
    </source>
</evidence>
<evidence type="ECO:0000256" key="1">
    <source>
        <dbReference type="ARBA" id="ARBA00022603"/>
    </source>
</evidence>
<dbReference type="PANTHER" id="PTHR11746">
    <property type="entry name" value="O-METHYLTRANSFERASE"/>
    <property type="match status" value="1"/>
</dbReference>
<dbReference type="GO" id="GO:0046983">
    <property type="term" value="F:protein dimerization activity"/>
    <property type="evidence" value="ECO:0007669"/>
    <property type="project" value="InterPro"/>
</dbReference>
<dbReference type="SUPFAM" id="SSF53335">
    <property type="entry name" value="S-adenosyl-L-methionine-dependent methyltransferases"/>
    <property type="match status" value="1"/>
</dbReference>
<dbReference type="Pfam" id="PF08100">
    <property type="entry name" value="Dimerisation"/>
    <property type="match status" value="1"/>
</dbReference>